<keyword evidence="4" id="KW-1133">Transmembrane helix</keyword>
<evidence type="ECO:0000256" key="5">
    <source>
        <dbReference type="ARBA" id="ARBA00023136"/>
    </source>
</evidence>
<dbReference type="Gene3D" id="1.20.1250.20">
    <property type="entry name" value="MFS general substrate transporter like domains"/>
    <property type="match status" value="1"/>
</dbReference>
<dbReference type="EMBL" id="JAKJXP020000044">
    <property type="protein sequence ID" value="KAK7751848.1"/>
    <property type="molecule type" value="Genomic_DNA"/>
</dbReference>
<evidence type="ECO:0000313" key="7">
    <source>
        <dbReference type="Proteomes" id="UP001320420"/>
    </source>
</evidence>
<dbReference type="SUPFAM" id="SSF103473">
    <property type="entry name" value="MFS general substrate transporter"/>
    <property type="match status" value="1"/>
</dbReference>
<dbReference type="PANTHER" id="PTHR43791">
    <property type="entry name" value="PERMEASE-RELATED"/>
    <property type="match status" value="1"/>
</dbReference>
<keyword evidence="7" id="KW-1185">Reference proteome</keyword>
<dbReference type="Proteomes" id="UP001320420">
    <property type="component" value="Unassembled WGS sequence"/>
</dbReference>
<proteinExistence type="predicted"/>
<dbReference type="InterPro" id="IPR036259">
    <property type="entry name" value="MFS_trans_sf"/>
</dbReference>
<organism evidence="6 7">
    <name type="scientific">Diatrype stigma</name>
    <dbReference type="NCBI Taxonomy" id="117547"/>
    <lineage>
        <taxon>Eukaryota</taxon>
        <taxon>Fungi</taxon>
        <taxon>Dikarya</taxon>
        <taxon>Ascomycota</taxon>
        <taxon>Pezizomycotina</taxon>
        <taxon>Sordariomycetes</taxon>
        <taxon>Xylariomycetidae</taxon>
        <taxon>Xylariales</taxon>
        <taxon>Diatrypaceae</taxon>
        <taxon>Diatrype</taxon>
    </lineage>
</organism>
<comment type="caution">
    <text evidence="6">The sequence shown here is derived from an EMBL/GenBank/DDBJ whole genome shotgun (WGS) entry which is preliminary data.</text>
</comment>
<keyword evidence="5" id="KW-0472">Membrane</keyword>
<name>A0AAN9YMY4_9PEZI</name>
<dbReference type="GO" id="GO:0022857">
    <property type="term" value="F:transmembrane transporter activity"/>
    <property type="evidence" value="ECO:0007669"/>
    <property type="project" value="InterPro"/>
</dbReference>
<dbReference type="Pfam" id="PF07690">
    <property type="entry name" value="MFS_1"/>
    <property type="match status" value="1"/>
</dbReference>
<comment type="subcellular location">
    <subcellularLocation>
        <location evidence="1">Membrane</location>
        <topology evidence="1">Multi-pass membrane protein</topology>
    </subcellularLocation>
</comment>
<keyword evidence="3" id="KW-0812">Transmembrane</keyword>
<keyword evidence="2" id="KW-0813">Transport</keyword>
<evidence type="ECO:0000256" key="1">
    <source>
        <dbReference type="ARBA" id="ARBA00004141"/>
    </source>
</evidence>
<evidence type="ECO:0000313" key="6">
    <source>
        <dbReference type="EMBL" id="KAK7751848.1"/>
    </source>
</evidence>
<sequence>MRNTKWNKAKILRSQIKAYDISRALTEKALQDLLTTVLRATSEFGLINRGLTLKLASEVPTEQYFKYQSGYLNPSKLPGRSLLRKFIDSVDESLCTIKPVLSQTDTTVERLAALRQDLTVIYNIVEEALENVNKTILAFEKPSNEHVTQYDGLWNIQALSSHQSLRLHEFEDLQVELEKALQNTAERIVSLNNFQSNVLENIQEKTVGIRHGLVGALNEARQFVGQEWDNRLNADPKSLVSDIDAQTTSESLPTMSSSPDGIDPVKAEYGHSEHGLRGEVDRIDAVATAPGVTHESFSHLDEKKILRKMDIRLIPMLALLYLLSFLDRANIGNAKIEGLTEDLGITPDQYNWCLTAFFFTYAAFEVPSNLLLKRLRPSRWLPAIMVAVGVALLGYDNLIPRSWNPLLSSS</sequence>
<evidence type="ECO:0000256" key="4">
    <source>
        <dbReference type="ARBA" id="ARBA00022989"/>
    </source>
</evidence>
<evidence type="ECO:0000256" key="2">
    <source>
        <dbReference type="ARBA" id="ARBA00022448"/>
    </source>
</evidence>
<accession>A0AAN9YMY4</accession>
<dbReference type="GO" id="GO:0016020">
    <property type="term" value="C:membrane"/>
    <property type="evidence" value="ECO:0007669"/>
    <property type="project" value="UniProtKB-SubCell"/>
</dbReference>
<protein>
    <submittedName>
        <fullName evidence="6">Uncharacterized protein</fullName>
    </submittedName>
</protein>
<reference evidence="6 7" key="1">
    <citation type="submission" date="2024-02" db="EMBL/GenBank/DDBJ databases">
        <title>De novo assembly and annotation of 12 fungi associated with fruit tree decline syndrome in Ontario, Canada.</title>
        <authorList>
            <person name="Sulman M."/>
            <person name="Ellouze W."/>
            <person name="Ilyukhin E."/>
        </authorList>
    </citation>
    <scope>NUCLEOTIDE SEQUENCE [LARGE SCALE GENOMIC DNA]</scope>
    <source>
        <strain evidence="6 7">M11/M66-122</strain>
    </source>
</reference>
<gene>
    <name evidence="6" type="ORF">SLS62_006149</name>
</gene>
<dbReference type="PANTHER" id="PTHR43791:SF18">
    <property type="entry name" value="NICOTINIC ACID TRANSPORTER TNA1, PUTATIVE (AFU_ORTHOLOGUE AFUA_3G03820)-RELATED"/>
    <property type="match status" value="1"/>
</dbReference>
<dbReference type="InterPro" id="IPR011701">
    <property type="entry name" value="MFS"/>
</dbReference>
<evidence type="ECO:0000256" key="3">
    <source>
        <dbReference type="ARBA" id="ARBA00022692"/>
    </source>
</evidence>
<dbReference type="AlphaFoldDB" id="A0AAN9YMY4"/>